<evidence type="ECO:0000313" key="3">
    <source>
        <dbReference type="Proteomes" id="UP001597178"/>
    </source>
</evidence>
<gene>
    <name evidence="2" type="ORF">ACFQ4A_05595</name>
</gene>
<sequence length="128" mass="13636">MANLTNRQRRLLQLANQLSQNLVDDSTDSSLNNNVSIDLPGIDLNAGLNVGFGSDGGTDTPTDPAPSTPTTMRDVLLDLQNEQVEVTTPFGPVTGTLISVQNDYVVLVEADGAQVLVPMEDIELVSEL</sequence>
<protein>
    <submittedName>
        <fullName evidence="2">DUF2642 domain-containing protein</fullName>
    </submittedName>
</protein>
<organism evidence="2 3">
    <name type="scientific">Lentibacillus salinarum</name>
    <dbReference type="NCBI Taxonomy" id="446820"/>
    <lineage>
        <taxon>Bacteria</taxon>
        <taxon>Bacillati</taxon>
        <taxon>Bacillota</taxon>
        <taxon>Bacilli</taxon>
        <taxon>Bacillales</taxon>
        <taxon>Bacillaceae</taxon>
        <taxon>Lentibacillus</taxon>
    </lineage>
</organism>
<accession>A0ABW3ZS96</accession>
<dbReference type="EMBL" id="JBHTNH010000007">
    <property type="protein sequence ID" value="MFD1361144.1"/>
    <property type="molecule type" value="Genomic_DNA"/>
</dbReference>
<keyword evidence="3" id="KW-1185">Reference proteome</keyword>
<evidence type="ECO:0000313" key="2">
    <source>
        <dbReference type="EMBL" id="MFD1361144.1"/>
    </source>
</evidence>
<evidence type="ECO:0000256" key="1">
    <source>
        <dbReference type="SAM" id="MobiDB-lite"/>
    </source>
</evidence>
<reference evidence="3" key="1">
    <citation type="journal article" date="2019" name="Int. J. Syst. Evol. Microbiol.">
        <title>The Global Catalogue of Microorganisms (GCM) 10K type strain sequencing project: providing services to taxonomists for standard genome sequencing and annotation.</title>
        <authorList>
            <consortium name="The Broad Institute Genomics Platform"/>
            <consortium name="The Broad Institute Genome Sequencing Center for Infectious Disease"/>
            <person name="Wu L."/>
            <person name="Ma J."/>
        </authorList>
    </citation>
    <scope>NUCLEOTIDE SEQUENCE [LARGE SCALE GENOMIC DNA]</scope>
    <source>
        <strain evidence="3">CCUG 54822</strain>
    </source>
</reference>
<comment type="caution">
    <text evidence="2">The sequence shown here is derived from an EMBL/GenBank/DDBJ whole genome shotgun (WGS) entry which is preliminary data.</text>
</comment>
<name>A0ABW3ZS96_9BACI</name>
<feature type="region of interest" description="Disordered" evidence="1">
    <location>
        <begin position="50"/>
        <end position="69"/>
    </location>
</feature>
<dbReference type="Proteomes" id="UP001597178">
    <property type="component" value="Unassembled WGS sequence"/>
</dbReference>
<proteinExistence type="predicted"/>
<dbReference type="RefSeq" id="WP_382398439.1">
    <property type="nucleotide sequence ID" value="NZ_JBHTNH010000007.1"/>
</dbReference>